<dbReference type="InterPro" id="IPR050109">
    <property type="entry name" value="HTH-type_TetR-like_transc_reg"/>
</dbReference>
<sequence>MPAHLRTTKAAWIEAGLRALAAGGPDAVRVETVAAALQVTKGGFYHHFRDRQTLLDAMLDTWEETLVDRAIESSDRGGGDGRTRLRRLFSAANAGEDLLALELSVRDWARRNAAVAARVRRVDDRRLAYLRPLFAEFCDDPADVEGRCLLVLTLFVGESLVSATHGRRTRPAVAAAAVRHLLR</sequence>
<comment type="caution">
    <text evidence="4">The sequence shown here is derived from an EMBL/GenBank/DDBJ whole genome shotgun (WGS) entry which is preliminary data.</text>
</comment>
<accession>A0ABP7DKP8</accession>
<protein>
    <submittedName>
        <fullName evidence="4">TetR/AcrR family transcriptional regulator</fullName>
    </submittedName>
</protein>
<dbReference type="PROSITE" id="PS50977">
    <property type="entry name" value="HTH_TETR_2"/>
    <property type="match status" value="1"/>
</dbReference>
<dbReference type="Pfam" id="PF00440">
    <property type="entry name" value="TetR_N"/>
    <property type="match status" value="1"/>
</dbReference>
<dbReference type="SUPFAM" id="SSF46689">
    <property type="entry name" value="Homeodomain-like"/>
    <property type="match status" value="1"/>
</dbReference>
<proteinExistence type="predicted"/>
<evidence type="ECO:0000259" key="3">
    <source>
        <dbReference type="PROSITE" id="PS50977"/>
    </source>
</evidence>
<organism evidence="4 5">
    <name type="scientific">Microlunatus aurantiacus</name>
    <dbReference type="NCBI Taxonomy" id="446786"/>
    <lineage>
        <taxon>Bacteria</taxon>
        <taxon>Bacillati</taxon>
        <taxon>Actinomycetota</taxon>
        <taxon>Actinomycetes</taxon>
        <taxon>Propionibacteriales</taxon>
        <taxon>Propionibacteriaceae</taxon>
        <taxon>Microlunatus</taxon>
    </lineage>
</organism>
<evidence type="ECO:0000256" key="2">
    <source>
        <dbReference type="PROSITE-ProRule" id="PRU00335"/>
    </source>
</evidence>
<evidence type="ECO:0000313" key="4">
    <source>
        <dbReference type="EMBL" id="GAA3705761.1"/>
    </source>
</evidence>
<keyword evidence="1 2" id="KW-0238">DNA-binding</keyword>
<dbReference type="Gene3D" id="1.10.357.10">
    <property type="entry name" value="Tetracycline Repressor, domain 2"/>
    <property type="match status" value="1"/>
</dbReference>
<dbReference type="PANTHER" id="PTHR30055:SF239">
    <property type="entry name" value="TRANSCRIPTIONAL REGULATORY PROTEIN"/>
    <property type="match status" value="1"/>
</dbReference>
<dbReference type="InterPro" id="IPR009057">
    <property type="entry name" value="Homeodomain-like_sf"/>
</dbReference>
<name>A0ABP7DKP8_9ACTN</name>
<keyword evidence="5" id="KW-1185">Reference proteome</keyword>
<gene>
    <name evidence="4" type="ORF">GCM10022204_24140</name>
</gene>
<dbReference type="Proteomes" id="UP001500051">
    <property type="component" value="Unassembled WGS sequence"/>
</dbReference>
<dbReference type="InterPro" id="IPR001647">
    <property type="entry name" value="HTH_TetR"/>
</dbReference>
<feature type="DNA-binding region" description="H-T-H motif" evidence="2">
    <location>
        <begin position="29"/>
        <end position="48"/>
    </location>
</feature>
<reference evidence="5" key="1">
    <citation type="journal article" date="2019" name="Int. J. Syst. Evol. Microbiol.">
        <title>The Global Catalogue of Microorganisms (GCM) 10K type strain sequencing project: providing services to taxonomists for standard genome sequencing and annotation.</title>
        <authorList>
            <consortium name="The Broad Institute Genomics Platform"/>
            <consortium name="The Broad Institute Genome Sequencing Center for Infectious Disease"/>
            <person name="Wu L."/>
            <person name="Ma J."/>
        </authorList>
    </citation>
    <scope>NUCLEOTIDE SEQUENCE [LARGE SCALE GENOMIC DNA]</scope>
    <source>
        <strain evidence="5">JCM 16548</strain>
    </source>
</reference>
<evidence type="ECO:0000313" key="5">
    <source>
        <dbReference type="Proteomes" id="UP001500051"/>
    </source>
</evidence>
<feature type="domain" description="HTH tetR-type" evidence="3">
    <location>
        <begin position="6"/>
        <end position="66"/>
    </location>
</feature>
<dbReference type="RefSeq" id="WP_344812614.1">
    <property type="nucleotide sequence ID" value="NZ_BAAAYX010000009.1"/>
</dbReference>
<dbReference type="PANTHER" id="PTHR30055">
    <property type="entry name" value="HTH-TYPE TRANSCRIPTIONAL REGULATOR RUTR"/>
    <property type="match status" value="1"/>
</dbReference>
<dbReference type="EMBL" id="BAAAYX010000009">
    <property type="protein sequence ID" value="GAA3705761.1"/>
    <property type="molecule type" value="Genomic_DNA"/>
</dbReference>
<evidence type="ECO:0000256" key="1">
    <source>
        <dbReference type="ARBA" id="ARBA00023125"/>
    </source>
</evidence>